<dbReference type="Pfam" id="PF00172">
    <property type="entry name" value="Zn_clus"/>
    <property type="match status" value="1"/>
</dbReference>
<organism evidence="6 7">
    <name type="scientific">Penicillium chermesinum</name>
    <dbReference type="NCBI Taxonomy" id="63820"/>
    <lineage>
        <taxon>Eukaryota</taxon>
        <taxon>Fungi</taxon>
        <taxon>Dikarya</taxon>
        <taxon>Ascomycota</taxon>
        <taxon>Pezizomycotina</taxon>
        <taxon>Eurotiomycetes</taxon>
        <taxon>Eurotiomycetidae</taxon>
        <taxon>Eurotiales</taxon>
        <taxon>Aspergillaceae</taxon>
        <taxon>Penicillium</taxon>
    </lineage>
</organism>
<protein>
    <recommendedName>
        <fullName evidence="5">Zn(2)-C6 fungal-type domain-containing protein</fullName>
    </recommendedName>
</protein>
<keyword evidence="3" id="KW-0804">Transcription</keyword>
<dbReference type="GO" id="GO:0003677">
    <property type="term" value="F:DNA binding"/>
    <property type="evidence" value="ECO:0007669"/>
    <property type="project" value="UniProtKB-KW"/>
</dbReference>
<dbReference type="PANTHER" id="PTHR37540">
    <property type="entry name" value="TRANSCRIPTION FACTOR (ACR-2), PUTATIVE-RELATED-RELATED"/>
    <property type="match status" value="1"/>
</dbReference>
<dbReference type="PANTHER" id="PTHR37540:SF5">
    <property type="entry name" value="TRANSCRIPTION FACTOR DOMAIN-CONTAINING PROTEIN"/>
    <property type="match status" value="1"/>
</dbReference>
<evidence type="ECO:0000259" key="5">
    <source>
        <dbReference type="PROSITE" id="PS50048"/>
    </source>
</evidence>
<evidence type="ECO:0000313" key="7">
    <source>
        <dbReference type="Proteomes" id="UP001150941"/>
    </source>
</evidence>
<keyword evidence="1" id="KW-0805">Transcription regulation</keyword>
<evidence type="ECO:0000313" key="6">
    <source>
        <dbReference type="EMBL" id="KAJ5219887.1"/>
    </source>
</evidence>
<keyword evidence="2" id="KW-0238">DNA-binding</keyword>
<dbReference type="CDD" id="cd00067">
    <property type="entry name" value="GAL4"/>
    <property type="match status" value="1"/>
</dbReference>
<dbReference type="GO" id="GO:0008270">
    <property type="term" value="F:zinc ion binding"/>
    <property type="evidence" value="ECO:0007669"/>
    <property type="project" value="InterPro"/>
</dbReference>
<dbReference type="Pfam" id="PF11951">
    <property type="entry name" value="Fungal_trans_2"/>
    <property type="match status" value="1"/>
</dbReference>
<dbReference type="SUPFAM" id="SSF57701">
    <property type="entry name" value="Zn2/Cys6 DNA-binding domain"/>
    <property type="match status" value="1"/>
</dbReference>
<dbReference type="InterPro" id="IPR001138">
    <property type="entry name" value="Zn2Cys6_DnaBD"/>
</dbReference>
<sequence>MRPTLRRSCSACAKFKHSCDLRTPSCSRCIKRKVLCVYANQPLNAQSAGPGLEVAVLQEPSKSCSSITNPFGGLDPFDAYPQTRLPREHVQRLIYTFLHKIAFQYYPLDLNATTNPFLVSWWPLALGDPALFHVSLQTACLDEELLAQKGFQASEALMADSLALLRRKVQDTSLAVQDGTINSVITLASIEFGKGNVEVSETHVDGVKALVNMRGGINAVRQTSPLTARMVSWVSMVIMGRPQFDTQDDVGVGDGIPPTPEWQLQPPAHDKILYKELDIDETVENVFNRLRNVFDRTQNKPFSSTQLHDLTCFVIHRLLTPSPSSTSPPSPTSECVRFAIILYMFTIHGPSYYPHAMLLDTTVARFKEELEKRETQHYADSMGIWFYSIAMEASSGSSHYTWFVQKARAAASALGLQTSDEAISRMKGILWLGSSHGEEIYARHWDAVWASTDILV</sequence>
<dbReference type="AlphaFoldDB" id="A0A9W9TEI7"/>
<dbReference type="InterPro" id="IPR021858">
    <property type="entry name" value="Fun_TF"/>
</dbReference>
<keyword evidence="4" id="KW-0539">Nucleus</keyword>
<dbReference type="SMART" id="SM00066">
    <property type="entry name" value="GAL4"/>
    <property type="match status" value="1"/>
</dbReference>
<dbReference type="OrthoDB" id="5376287at2759"/>
<evidence type="ECO:0000256" key="3">
    <source>
        <dbReference type="ARBA" id="ARBA00023163"/>
    </source>
</evidence>
<dbReference type="GeneID" id="83205690"/>
<dbReference type="EMBL" id="JAPQKS010000007">
    <property type="protein sequence ID" value="KAJ5219887.1"/>
    <property type="molecule type" value="Genomic_DNA"/>
</dbReference>
<dbReference type="GO" id="GO:0000981">
    <property type="term" value="F:DNA-binding transcription factor activity, RNA polymerase II-specific"/>
    <property type="evidence" value="ECO:0007669"/>
    <property type="project" value="InterPro"/>
</dbReference>
<name>A0A9W9TEI7_9EURO</name>
<keyword evidence="7" id="KW-1185">Reference proteome</keyword>
<evidence type="ECO:0000256" key="1">
    <source>
        <dbReference type="ARBA" id="ARBA00023015"/>
    </source>
</evidence>
<evidence type="ECO:0000256" key="2">
    <source>
        <dbReference type="ARBA" id="ARBA00023125"/>
    </source>
</evidence>
<accession>A0A9W9TEI7</accession>
<dbReference type="PROSITE" id="PS50048">
    <property type="entry name" value="ZN2_CY6_FUNGAL_2"/>
    <property type="match status" value="1"/>
</dbReference>
<dbReference type="InterPro" id="IPR036864">
    <property type="entry name" value="Zn2-C6_fun-type_DNA-bd_sf"/>
</dbReference>
<comment type="caution">
    <text evidence="6">The sequence shown here is derived from an EMBL/GenBank/DDBJ whole genome shotgun (WGS) entry which is preliminary data.</text>
</comment>
<feature type="domain" description="Zn(2)-C6 fungal-type" evidence="5">
    <location>
        <begin position="8"/>
        <end position="38"/>
    </location>
</feature>
<dbReference type="RefSeq" id="XP_058326717.1">
    <property type="nucleotide sequence ID" value="XM_058478387.1"/>
</dbReference>
<dbReference type="Proteomes" id="UP001150941">
    <property type="component" value="Unassembled WGS sequence"/>
</dbReference>
<reference evidence="6" key="1">
    <citation type="submission" date="2022-11" db="EMBL/GenBank/DDBJ databases">
        <authorList>
            <person name="Petersen C."/>
        </authorList>
    </citation>
    <scope>NUCLEOTIDE SEQUENCE</scope>
    <source>
        <strain evidence="6">IBT 19713</strain>
    </source>
</reference>
<dbReference type="PROSITE" id="PS00463">
    <property type="entry name" value="ZN2_CY6_FUNGAL_1"/>
    <property type="match status" value="1"/>
</dbReference>
<proteinExistence type="predicted"/>
<dbReference type="Gene3D" id="4.10.240.10">
    <property type="entry name" value="Zn(2)-C6 fungal-type DNA-binding domain"/>
    <property type="match status" value="1"/>
</dbReference>
<evidence type="ECO:0000256" key="4">
    <source>
        <dbReference type="ARBA" id="ARBA00023242"/>
    </source>
</evidence>
<gene>
    <name evidence="6" type="ORF">N7468_009091</name>
</gene>
<reference evidence="6" key="2">
    <citation type="journal article" date="2023" name="IMA Fungus">
        <title>Comparative genomic study of the Penicillium genus elucidates a diverse pangenome and 15 lateral gene transfer events.</title>
        <authorList>
            <person name="Petersen C."/>
            <person name="Sorensen T."/>
            <person name="Nielsen M.R."/>
            <person name="Sondergaard T.E."/>
            <person name="Sorensen J.L."/>
            <person name="Fitzpatrick D.A."/>
            <person name="Frisvad J.C."/>
            <person name="Nielsen K.L."/>
        </authorList>
    </citation>
    <scope>NUCLEOTIDE SEQUENCE</scope>
    <source>
        <strain evidence="6">IBT 19713</strain>
    </source>
</reference>